<reference evidence="1 2" key="1">
    <citation type="journal article" date="2007" name="Science">
        <title>The Chlamydomonas genome reveals the evolution of key animal and plant functions.</title>
        <authorList>
            <person name="Merchant S.S."/>
            <person name="Prochnik S.E."/>
            <person name="Vallon O."/>
            <person name="Harris E.H."/>
            <person name="Karpowicz S.J."/>
            <person name="Witman G.B."/>
            <person name="Terry A."/>
            <person name="Salamov A."/>
            <person name="Fritz-Laylin L.K."/>
            <person name="Marechal-Drouard L."/>
            <person name="Marshall W.F."/>
            <person name="Qu L.H."/>
            <person name="Nelson D.R."/>
            <person name="Sanderfoot A.A."/>
            <person name="Spalding M.H."/>
            <person name="Kapitonov V.V."/>
            <person name="Ren Q."/>
            <person name="Ferris P."/>
            <person name="Lindquist E."/>
            <person name="Shapiro H."/>
            <person name="Lucas S.M."/>
            <person name="Grimwood J."/>
            <person name="Schmutz J."/>
            <person name="Cardol P."/>
            <person name="Cerutti H."/>
            <person name="Chanfreau G."/>
            <person name="Chen C.L."/>
            <person name="Cognat V."/>
            <person name="Croft M.T."/>
            <person name="Dent R."/>
            <person name="Dutcher S."/>
            <person name="Fernandez E."/>
            <person name="Fukuzawa H."/>
            <person name="Gonzalez-Ballester D."/>
            <person name="Gonzalez-Halphen D."/>
            <person name="Hallmann A."/>
            <person name="Hanikenne M."/>
            <person name="Hippler M."/>
            <person name="Inwood W."/>
            <person name="Jabbari K."/>
            <person name="Kalanon M."/>
            <person name="Kuras R."/>
            <person name="Lefebvre P.A."/>
            <person name="Lemaire S.D."/>
            <person name="Lobanov A.V."/>
            <person name="Lohr M."/>
            <person name="Manuell A."/>
            <person name="Meier I."/>
            <person name="Mets L."/>
            <person name="Mittag M."/>
            <person name="Mittelmeier T."/>
            <person name="Moroney J.V."/>
            <person name="Moseley J."/>
            <person name="Napoli C."/>
            <person name="Nedelcu A.M."/>
            <person name="Niyogi K."/>
            <person name="Novoselov S.V."/>
            <person name="Paulsen I.T."/>
            <person name="Pazour G."/>
            <person name="Purton S."/>
            <person name="Ral J.P."/>
            <person name="Riano-Pachon D.M."/>
            <person name="Riekhof W."/>
            <person name="Rymarquis L."/>
            <person name="Schroda M."/>
            <person name="Stern D."/>
            <person name="Umen J."/>
            <person name="Willows R."/>
            <person name="Wilson N."/>
            <person name="Zimmer S.L."/>
            <person name="Allmer J."/>
            <person name="Balk J."/>
            <person name="Bisova K."/>
            <person name="Chen C.J."/>
            <person name="Elias M."/>
            <person name="Gendler K."/>
            <person name="Hauser C."/>
            <person name="Lamb M.R."/>
            <person name="Ledford H."/>
            <person name="Long J.C."/>
            <person name="Minagawa J."/>
            <person name="Page M.D."/>
            <person name="Pan J."/>
            <person name="Pootakham W."/>
            <person name="Roje S."/>
            <person name="Rose A."/>
            <person name="Stahlberg E."/>
            <person name="Terauchi A.M."/>
            <person name="Yang P."/>
            <person name="Ball S."/>
            <person name="Bowler C."/>
            <person name="Dieckmann C.L."/>
            <person name="Gladyshev V.N."/>
            <person name="Green P."/>
            <person name="Jorgensen R."/>
            <person name="Mayfield S."/>
            <person name="Mueller-Roeber B."/>
            <person name="Rajamani S."/>
            <person name="Sayre R.T."/>
            <person name="Brokstein P."/>
            <person name="Dubchak I."/>
            <person name="Goodstein D."/>
            <person name="Hornick L."/>
            <person name="Huang Y.W."/>
            <person name="Jhaveri J."/>
            <person name="Luo Y."/>
            <person name="Martinez D."/>
            <person name="Ngau W.C."/>
            <person name="Otillar B."/>
            <person name="Poliakov A."/>
            <person name="Porter A."/>
            <person name="Szajkowski L."/>
            <person name="Werner G."/>
            <person name="Zhou K."/>
            <person name="Grigoriev I.V."/>
            <person name="Rokhsar D.S."/>
            <person name="Grossman A.R."/>
        </authorList>
    </citation>
    <scope>NUCLEOTIDE SEQUENCE [LARGE SCALE GENOMIC DNA]</scope>
    <source>
        <strain evidence="2">CC-503</strain>
    </source>
</reference>
<keyword evidence="2" id="KW-1185">Reference proteome</keyword>
<organism evidence="1 2">
    <name type="scientific">Chlamydomonas reinhardtii</name>
    <name type="common">Chlamydomonas smithii</name>
    <dbReference type="NCBI Taxonomy" id="3055"/>
    <lineage>
        <taxon>Eukaryota</taxon>
        <taxon>Viridiplantae</taxon>
        <taxon>Chlorophyta</taxon>
        <taxon>core chlorophytes</taxon>
        <taxon>Chlorophyceae</taxon>
        <taxon>CS clade</taxon>
        <taxon>Chlamydomonadales</taxon>
        <taxon>Chlamydomonadaceae</taxon>
        <taxon>Chlamydomonas</taxon>
    </lineage>
</organism>
<dbReference type="EMBL" id="CM008972">
    <property type="protein sequence ID" value="PNW76608.1"/>
    <property type="molecule type" value="Genomic_DNA"/>
</dbReference>
<dbReference type="RefSeq" id="XP_042919490.1">
    <property type="nucleotide sequence ID" value="XM_043067492.1"/>
</dbReference>
<evidence type="ECO:0000313" key="2">
    <source>
        <dbReference type="Proteomes" id="UP000006906"/>
    </source>
</evidence>
<proteinExistence type="predicted"/>
<dbReference type="InParanoid" id="A0A2K3D7U9"/>
<sequence length="550" mass="59935">MLLQAVNVNSPMRTTRSRLSVNPPASAVSSCVHRAPSSGCCTALRIQPQRSRAQPLRGTLKVAASAVAGEPGAPDDGRAALAEFLKAVLITKLDAKFSEQNTMLDAKFSEQNTKLDAKFSEQNTKLDAKFSEQNTKLDAKFSEQNAKLDAKFSEQNTKLDAKFSEQNAKLDAKFSEQNTKLDAKFSEQKTELDAKFSEQNTMLDAMFSTMLDAMFSEQNAKLDAKFKSVLQAQGRFTKVQGDLKILLSGYLGRKLGERAPSAARLTWTLLDWFAEEDRGFLAVLVAEIQQQIALLKRAGREQVEGGLAQLQKLEAARSELLKRLPVRWAHTASSSLERKLGERSGRRTVLNSARSLTAVLLSGPQRSEADLDAAVAALLDWLAEEDRGFLAVVVAEIQQQIALLQRAGPEQVEGGLAQLQKLEAARSELLKRLPVRWAHKVSSVGSAPQPQPLHVCATSAAAAPPLLSKGTSAAIPQLKRSAMVLLCGYHVIRQRSAVLRHQLPVDVKARGVVAWARVEGNPPQEPVKLRPACGPAQVLDVDVFSAQDVL</sequence>
<dbReference type="ExpressionAtlas" id="A0A2K3D7U9">
    <property type="expression patterns" value="baseline"/>
</dbReference>
<dbReference type="GeneID" id="5728002"/>
<dbReference type="Proteomes" id="UP000006906">
    <property type="component" value="Chromosome 11"/>
</dbReference>
<dbReference type="OrthoDB" id="10670865at2759"/>
<dbReference type="AlphaFoldDB" id="A0A2K3D7U9"/>
<dbReference type="PaxDb" id="3055-EDO95868"/>
<dbReference type="Gramene" id="PNW76608">
    <property type="protein sequence ID" value="PNW76608"/>
    <property type="gene ID" value="CHLRE_11g467730v5"/>
</dbReference>
<gene>
    <name evidence="1" type="ORF">CHLRE_11g467730v5</name>
</gene>
<accession>A0A2K3D7U9</accession>
<dbReference type="KEGG" id="cre:CHLRE_11g467730v5"/>
<name>A0A2K3D7U9_CHLRE</name>
<evidence type="ECO:0000313" key="1">
    <source>
        <dbReference type="EMBL" id="PNW76608.1"/>
    </source>
</evidence>
<protein>
    <submittedName>
        <fullName evidence="1">Uncharacterized protein</fullName>
    </submittedName>
</protein>